<dbReference type="Proteomes" id="UP000294662">
    <property type="component" value="Unassembled WGS sequence"/>
</dbReference>
<feature type="domain" description="DUF5681" evidence="2">
    <location>
        <begin position="26"/>
        <end position="109"/>
    </location>
</feature>
<evidence type="ECO:0000259" key="2">
    <source>
        <dbReference type="Pfam" id="PF18932"/>
    </source>
</evidence>
<accession>A0A4R5EMA0</accession>
<comment type="caution">
    <text evidence="3">The sequence shown here is derived from an EMBL/GenBank/DDBJ whole genome shotgun (WGS) entry which is preliminary data.</text>
</comment>
<sequence>MSRDKNKPPFLPSPDYEVGYGKPPRDKRFRKGSSGNPNGRPKGAFNRRYIGQEERLFDAFRKHAAREITVRDGSAEVSMTMIEAAVRTLLVKVVQGSARHIEIFFKFMALIEKNDRELHEQLQQAFIEYKVGGERELARRKRFGITHLPDLVPHPEDIEIDFEDGSITVNGPMTEKEKAEHDAALERLDQWYARRQRDLAFLEAESSGDPKLKAVVDELRRWVAAQYDQTRANLGK</sequence>
<name>A0A4R5EMA0_9RHOB</name>
<dbReference type="EMBL" id="SMFP01000012">
    <property type="protein sequence ID" value="TDE35637.1"/>
    <property type="molecule type" value="Genomic_DNA"/>
</dbReference>
<dbReference type="AlphaFoldDB" id="A0A4R5EMA0"/>
<feature type="region of interest" description="Disordered" evidence="1">
    <location>
        <begin position="1"/>
        <end position="46"/>
    </location>
</feature>
<evidence type="ECO:0000313" key="4">
    <source>
        <dbReference type="Proteomes" id="UP000294662"/>
    </source>
</evidence>
<protein>
    <recommendedName>
        <fullName evidence="2">DUF5681 domain-containing protein</fullName>
    </recommendedName>
</protein>
<evidence type="ECO:0000313" key="3">
    <source>
        <dbReference type="EMBL" id="TDE35637.1"/>
    </source>
</evidence>
<reference evidence="3 4" key="1">
    <citation type="submission" date="2019-03" db="EMBL/GenBank/DDBJ databases">
        <authorList>
            <person name="Zhang S."/>
        </authorList>
    </citation>
    <scope>NUCLEOTIDE SEQUENCE [LARGE SCALE GENOMIC DNA]</scope>
    <source>
        <strain evidence="3 4">S4J41</strain>
    </source>
</reference>
<gene>
    <name evidence="3" type="ORF">E1B25_16925</name>
</gene>
<dbReference type="OrthoDB" id="2086138at2"/>
<dbReference type="RefSeq" id="WP_132830717.1">
    <property type="nucleotide sequence ID" value="NZ_SMFP01000012.1"/>
</dbReference>
<proteinExistence type="predicted"/>
<keyword evidence="4" id="KW-1185">Reference proteome</keyword>
<dbReference type="InterPro" id="IPR043736">
    <property type="entry name" value="DUF5681"/>
</dbReference>
<organism evidence="3 4">
    <name type="scientific">Antarcticimicrobium sediminis</name>
    <dbReference type="NCBI Taxonomy" id="2546227"/>
    <lineage>
        <taxon>Bacteria</taxon>
        <taxon>Pseudomonadati</taxon>
        <taxon>Pseudomonadota</taxon>
        <taxon>Alphaproteobacteria</taxon>
        <taxon>Rhodobacterales</taxon>
        <taxon>Paracoccaceae</taxon>
        <taxon>Antarcticimicrobium</taxon>
    </lineage>
</organism>
<dbReference type="Pfam" id="PF18932">
    <property type="entry name" value="DUF5681"/>
    <property type="match status" value="1"/>
</dbReference>
<evidence type="ECO:0000256" key="1">
    <source>
        <dbReference type="SAM" id="MobiDB-lite"/>
    </source>
</evidence>